<evidence type="ECO:0000313" key="3">
    <source>
        <dbReference type="Proteomes" id="UP000614350"/>
    </source>
</evidence>
<name>A0A836UWY7_VESVU</name>
<accession>A0A836UWY7</accession>
<dbReference type="AlphaFoldDB" id="A0A836UWY7"/>
<feature type="compositionally biased region" description="Acidic residues" evidence="1">
    <location>
        <begin position="96"/>
        <end position="135"/>
    </location>
</feature>
<gene>
    <name evidence="2" type="ORF">HZH66_003211</name>
</gene>
<evidence type="ECO:0000256" key="1">
    <source>
        <dbReference type="SAM" id="MobiDB-lite"/>
    </source>
</evidence>
<organism evidence="2 3">
    <name type="scientific">Vespula vulgaris</name>
    <name type="common">Yellow jacket</name>
    <name type="synonym">Wasp</name>
    <dbReference type="NCBI Taxonomy" id="7454"/>
    <lineage>
        <taxon>Eukaryota</taxon>
        <taxon>Metazoa</taxon>
        <taxon>Ecdysozoa</taxon>
        <taxon>Arthropoda</taxon>
        <taxon>Hexapoda</taxon>
        <taxon>Insecta</taxon>
        <taxon>Pterygota</taxon>
        <taxon>Neoptera</taxon>
        <taxon>Endopterygota</taxon>
        <taxon>Hymenoptera</taxon>
        <taxon>Apocrita</taxon>
        <taxon>Aculeata</taxon>
        <taxon>Vespoidea</taxon>
        <taxon>Vespidae</taxon>
        <taxon>Vespinae</taxon>
        <taxon>Vespula</taxon>
    </lineage>
</organism>
<dbReference type="Gene3D" id="3.30.70.2850">
    <property type="match status" value="1"/>
</dbReference>
<proteinExistence type="predicted"/>
<dbReference type="Proteomes" id="UP000614350">
    <property type="component" value="Unassembled WGS sequence"/>
</dbReference>
<reference evidence="2" key="1">
    <citation type="journal article" date="2020" name="G3 (Bethesda)">
        <title>High-Quality Assemblies for Three Invasive Social Wasps from the &lt;i&gt;Vespula&lt;/i&gt; Genus.</title>
        <authorList>
            <person name="Harrop T.W.R."/>
            <person name="Guhlin J."/>
            <person name="McLaughlin G.M."/>
            <person name="Permina E."/>
            <person name="Stockwell P."/>
            <person name="Gilligan J."/>
            <person name="Le Lec M.F."/>
            <person name="Gruber M.A.M."/>
            <person name="Quinn O."/>
            <person name="Lovegrove M."/>
            <person name="Duncan E.J."/>
            <person name="Remnant E.J."/>
            <person name="Van Eeckhoven J."/>
            <person name="Graham B."/>
            <person name="Knapp R.A."/>
            <person name="Langford K.W."/>
            <person name="Kronenberg Z."/>
            <person name="Press M.O."/>
            <person name="Eacker S.M."/>
            <person name="Wilson-Rankin E.E."/>
            <person name="Purcell J."/>
            <person name="Lester P.J."/>
            <person name="Dearden P.K."/>
        </authorList>
    </citation>
    <scope>NUCLEOTIDE SEQUENCE</scope>
    <source>
        <strain evidence="2">Marl-1</strain>
    </source>
</reference>
<dbReference type="EMBL" id="JACSEA010000002">
    <property type="protein sequence ID" value="KAF7408674.1"/>
    <property type="molecule type" value="Genomic_DNA"/>
</dbReference>
<evidence type="ECO:0000313" key="2">
    <source>
        <dbReference type="EMBL" id="KAF7408674.1"/>
    </source>
</evidence>
<protein>
    <submittedName>
        <fullName evidence="2">Uncharacterized protein</fullName>
    </submittedName>
</protein>
<sequence>MEGDEGSREESNLQEELGPLLDREFVPRRVLTGCYAEDLCKPSAVAVRRALSTIICERRRNDNHSVVVNERKCYKSTVRYTRGGSSFTYDPSSKEGEEEEEEDEEEEDEDEEEDEEEEETKEGEEAEDEDEDEDKDENKKGFVSTTMLLASCKMIENDSIACVKLLHRYAYAGT</sequence>
<comment type="caution">
    <text evidence="2">The sequence shown here is derived from an EMBL/GenBank/DDBJ whole genome shotgun (WGS) entry which is preliminary data.</text>
</comment>
<feature type="region of interest" description="Disordered" evidence="1">
    <location>
        <begin position="81"/>
        <end position="141"/>
    </location>
</feature>
<keyword evidence="3" id="KW-1185">Reference proteome</keyword>